<proteinExistence type="predicted"/>
<protein>
    <recommendedName>
        <fullName evidence="4">Peroxisome biogenesis protein 22</fullName>
    </recommendedName>
</protein>
<dbReference type="GO" id="GO:0007031">
    <property type="term" value="P:peroxisome organization"/>
    <property type="evidence" value="ECO:0007669"/>
    <property type="project" value="InterPro"/>
</dbReference>
<dbReference type="EMBL" id="JALJOU010000020">
    <property type="protein sequence ID" value="KAK9838189.1"/>
    <property type="molecule type" value="Genomic_DNA"/>
</dbReference>
<dbReference type="Pfam" id="PF22978">
    <property type="entry name" value="HAD_Pex22"/>
    <property type="match status" value="1"/>
</dbReference>
<evidence type="ECO:0008006" key="4">
    <source>
        <dbReference type="Google" id="ProtNLM"/>
    </source>
</evidence>
<sequence length="274" mass="28212">MEVVLRELRSLCHSLLTRLSHLFRDYPPGTLQLTGVLGLAAVLYGIYAVRNGRKPPGEAGSEDSAATAAADASRSGNGAGPAGQALAGPDPPARSWAATQPAQAPARATGAATSRAVRAALAGVKVVTLSAPGVLLEEWDAAALQDAATLRPEAAAVAREVARAARVYVIAHVADDVGEATVRGACEAGGLVGDAHYQVPAHRLLFCSTLEGKVSMVRQLEPELHIDGDPQTVEDLKRFMPQLLHIVRPGVRAAASRFPNVGSAASLAAAFGAS</sequence>
<evidence type="ECO:0000313" key="2">
    <source>
        <dbReference type="EMBL" id="KAK9838189.1"/>
    </source>
</evidence>
<feature type="region of interest" description="Disordered" evidence="1">
    <location>
        <begin position="55"/>
        <end position="109"/>
    </location>
</feature>
<dbReference type="AlphaFoldDB" id="A0AAW1RWT4"/>
<name>A0AAW1RWT4_9CHLO</name>
<dbReference type="InterPro" id="IPR037485">
    <property type="entry name" value="PEX22"/>
</dbReference>
<organism evidence="2 3">
    <name type="scientific">Elliptochloris bilobata</name>
    <dbReference type="NCBI Taxonomy" id="381761"/>
    <lineage>
        <taxon>Eukaryota</taxon>
        <taxon>Viridiplantae</taxon>
        <taxon>Chlorophyta</taxon>
        <taxon>core chlorophytes</taxon>
        <taxon>Trebouxiophyceae</taxon>
        <taxon>Trebouxiophyceae incertae sedis</taxon>
        <taxon>Elliptochloris clade</taxon>
        <taxon>Elliptochloris</taxon>
    </lineage>
</organism>
<dbReference type="Proteomes" id="UP001445335">
    <property type="component" value="Unassembled WGS sequence"/>
</dbReference>
<gene>
    <name evidence="2" type="ORF">WJX81_007822</name>
</gene>
<dbReference type="PANTHER" id="PTHR34126">
    <property type="entry name" value="PEROXISOME BIOGENESIS PROTEIN 22"/>
    <property type="match status" value="1"/>
</dbReference>
<evidence type="ECO:0000256" key="1">
    <source>
        <dbReference type="SAM" id="MobiDB-lite"/>
    </source>
</evidence>
<dbReference type="PANTHER" id="PTHR34126:SF1">
    <property type="entry name" value="PEROXISOME BIOGENESIS PROTEIN 22"/>
    <property type="match status" value="1"/>
</dbReference>
<comment type="caution">
    <text evidence="2">The sequence shown here is derived from an EMBL/GenBank/DDBJ whole genome shotgun (WGS) entry which is preliminary data.</text>
</comment>
<accession>A0AAW1RWT4</accession>
<keyword evidence="3" id="KW-1185">Reference proteome</keyword>
<reference evidence="2 3" key="1">
    <citation type="journal article" date="2024" name="Nat. Commun.">
        <title>Phylogenomics reveals the evolutionary origins of lichenization in chlorophyte algae.</title>
        <authorList>
            <person name="Puginier C."/>
            <person name="Libourel C."/>
            <person name="Otte J."/>
            <person name="Skaloud P."/>
            <person name="Haon M."/>
            <person name="Grisel S."/>
            <person name="Petersen M."/>
            <person name="Berrin J.G."/>
            <person name="Delaux P.M."/>
            <person name="Dal Grande F."/>
            <person name="Keller J."/>
        </authorList>
    </citation>
    <scope>NUCLEOTIDE SEQUENCE [LARGE SCALE GENOMIC DNA]</scope>
    <source>
        <strain evidence="2 3">SAG 245.80</strain>
    </source>
</reference>
<feature type="compositionally biased region" description="Low complexity" evidence="1">
    <location>
        <begin position="57"/>
        <end position="72"/>
    </location>
</feature>
<feature type="compositionally biased region" description="Low complexity" evidence="1">
    <location>
        <begin position="97"/>
        <end position="109"/>
    </location>
</feature>
<evidence type="ECO:0000313" key="3">
    <source>
        <dbReference type="Proteomes" id="UP001445335"/>
    </source>
</evidence>